<proteinExistence type="inferred from homology"/>
<sequence length="327" mass="35080">MLKVLCTALSAENGPHFELLKSAGFECNVVPRDVNLWVEEDLTRELQGYCGVLAGSEPLTANVLAKCPELRVISRTGVGFDAVDLAQADKQGIVVATTPGVNHHAVAEHAISLLMGLARGFPSGDMGVRSCQWEREARPRVMGSTLGLIGLGRIGQATATRGLGLGMKVIAHDPYAPQEFVKQHGIELVSLDELYARSDYISLHSPVTDETKGMINAASIAKMKDSAILINTARGQLVNEADLCEALANGKLRGAGLDVYEVEPLPETSPLLKMRNVLLSGHVAGLDNESHEDTFAMAADTVIALHKGDWPAERIQNLKGVTDWSWG</sequence>
<feature type="domain" description="D-isomer specific 2-hydroxyacid dehydrogenase NAD-binding" evidence="6">
    <location>
        <begin position="111"/>
        <end position="284"/>
    </location>
</feature>
<evidence type="ECO:0000256" key="4">
    <source>
        <dbReference type="RuleBase" id="RU003719"/>
    </source>
</evidence>
<reference evidence="7 8" key="1">
    <citation type="journal article" date="2016" name="Front. Microbiol.">
        <title>Fuerstia marisgermanicae gen. nov., sp. nov., an Unusual Member of the Phylum Planctomycetes from the German Wadden Sea.</title>
        <authorList>
            <person name="Kohn T."/>
            <person name="Heuer A."/>
            <person name="Jogler M."/>
            <person name="Vollmers J."/>
            <person name="Boedeker C."/>
            <person name="Bunk B."/>
            <person name="Rast P."/>
            <person name="Borchert D."/>
            <person name="Glockner I."/>
            <person name="Freese H.M."/>
            <person name="Klenk H.P."/>
            <person name="Overmann J."/>
            <person name="Kaster A.K."/>
            <person name="Rohde M."/>
            <person name="Wiegand S."/>
            <person name="Jogler C."/>
        </authorList>
    </citation>
    <scope>NUCLEOTIDE SEQUENCE [LARGE SCALE GENOMIC DNA]</scope>
    <source>
        <strain evidence="7 8">NH11</strain>
    </source>
</reference>
<evidence type="ECO:0000259" key="6">
    <source>
        <dbReference type="Pfam" id="PF02826"/>
    </source>
</evidence>
<dbReference type="InterPro" id="IPR006139">
    <property type="entry name" value="D-isomer_2_OHA_DH_cat_dom"/>
</dbReference>
<dbReference type="PANTHER" id="PTHR42789:SF1">
    <property type="entry name" value="D-ISOMER SPECIFIC 2-HYDROXYACID DEHYDROGENASE FAMILY PROTEIN (AFU_ORTHOLOGUE AFUA_6G10090)"/>
    <property type="match status" value="1"/>
</dbReference>
<protein>
    <submittedName>
        <fullName evidence="7">D-3-phosphoglycerate dehydrogenase</fullName>
        <ecNumber evidence="7">1.1.1.95</ecNumber>
    </submittedName>
</protein>
<dbReference type="RefSeq" id="WP_077027631.1">
    <property type="nucleotide sequence ID" value="NZ_CP017641.1"/>
</dbReference>
<evidence type="ECO:0000259" key="5">
    <source>
        <dbReference type="Pfam" id="PF00389"/>
    </source>
</evidence>
<dbReference type="KEGG" id="fmr:Fuma_06321"/>
<dbReference type="OrthoDB" id="277029at2"/>
<dbReference type="InterPro" id="IPR036291">
    <property type="entry name" value="NAD(P)-bd_dom_sf"/>
</dbReference>
<dbReference type="InterPro" id="IPR029753">
    <property type="entry name" value="D-isomer_DH_CS"/>
</dbReference>
<dbReference type="Pfam" id="PF00389">
    <property type="entry name" value="2-Hacid_dh"/>
    <property type="match status" value="1"/>
</dbReference>
<dbReference type="Proteomes" id="UP000187735">
    <property type="component" value="Chromosome"/>
</dbReference>
<gene>
    <name evidence="7" type="primary">serA_2</name>
    <name evidence="7" type="ORF">Fuma_06321</name>
</gene>
<dbReference type="Gene3D" id="3.40.50.720">
    <property type="entry name" value="NAD(P)-binding Rossmann-like Domain"/>
    <property type="match status" value="2"/>
</dbReference>
<dbReference type="SUPFAM" id="SSF52283">
    <property type="entry name" value="Formate/glycerate dehydrogenase catalytic domain-like"/>
    <property type="match status" value="1"/>
</dbReference>
<dbReference type="CDD" id="cd12172">
    <property type="entry name" value="PGDH_like_2"/>
    <property type="match status" value="1"/>
</dbReference>
<dbReference type="GO" id="GO:0051287">
    <property type="term" value="F:NAD binding"/>
    <property type="evidence" value="ECO:0007669"/>
    <property type="project" value="InterPro"/>
</dbReference>
<dbReference type="EMBL" id="CP017641">
    <property type="protein sequence ID" value="APZ96648.1"/>
    <property type="molecule type" value="Genomic_DNA"/>
</dbReference>
<dbReference type="InterPro" id="IPR006140">
    <property type="entry name" value="D-isomer_DH_NAD-bd"/>
</dbReference>
<dbReference type="InterPro" id="IPR050857">
    <property type="entry name" value="D-2-hydroxyacid_DH"/>
</dbReference>
<evidence type="ECO:0000313" key="7">
    <source>
        <dbReference type="EMBL" id="APZ96648.1"/>
    </source>
</evidence>
<evidence type="ECO:0000256" key="1">
    <source>
        <dbReference type="ARBA" id="ARBA00005854"/>
    </source>
</evidence>
<comment type="similarity">
    <text evidence="1 4">Belongs to the D-isomer specific 2-hydroxyacid dehydrogenase family.</text>
</comment>
<organism evidence="7 8">
    <name type="scientific">Fuerstiella marisgermanici</name>
    <dbReference type="NCBI Taxonomy" id="1891926"/>
    <lineage>
        <taxon>Bacteria</taxon>
        <taxon>Pseudomonadati</taxon>
        <taxon>Planctomycetota</taxon>
        <taxon>Planctomycetia</taxon>
        <taxon>Planctomycetales</taxon>
        <taxon>Planctomycetaceae</taxon>
        <taxon>Fuerstiella</taxon>
    </lineage>
</organism>
<dbReference type="SUPFAM" id="SSF51735">
    <property type="entry name" value="NAD(P)-binding Rossmann-fold domains"/>
    <property type="match status" value="1"/>
</dbReference>
<dbReference type="FunFam" id="3.40.50.720:FF:000203">
    <property type="entry name" value="D-3-phosphoglycerate dehydrogenase (SerA)"/>
    <property type="match status" value="1"/>
</dbReference>
<keyword evidence="2 4" id="KW-0560">Oxidoreductase</keyword>
<keyword evidence="8" id="KW-1185">Reference proteome</keyword>
<dbReference type="PROSITE" id="PS00671">
    <property type="entry name" value="D_2_HYDROXYACID_DH_3"/>
    <property type="match status" value="1"/>
</dbReference>
<dbReference type="GO" id="GO:0004617">
    <property type="term" value="F:phosphoglycerate dehydrogenase activity"/>
    <property type="evidence" value="ECO:0007669"/>
    <property type="project" value="UniProtKB-EC"/>
</dbReference>
<dbReference type="Pfam" id="PF02826">
    <property type="entry name" value="2-Hacid_dh_C"/>
    <property type="match status" value="1"/>
</dbReference>
<evidence type="ECO:0000313" key="8">
    <source>
        <dbReference type="Proteomes" id="UP000187735"/>
    </source>
</evidence>
<evidence type="ECO:0000256" key="3">
    <source>
        <dbReference type="ARBA" id="ARBA00023027"/>
    </source>
</evidence>
<keyword evidence="3" id="KW-0520">NAD</keyword>
<dbReference type="EC" id="1.1.1.95" evidence="7"/>
<accession>A0A1P8WRJ0</accession>
<evidence type="ECO:0000256" key="2">
    <source>
        <dbReference type="ARBA" id="ARBA00023002"/>
    </source>
</evidence>
<dbReference type="PANTHER" id="PTHR42789">
    <property type="entry name" value="D-ISOMER SPECIFIC 2-HYDROXYACID DEHYDROGENASE FAMILY PROTEIN (AFU_ORTHOLOGUE AFUA_6G10090)"/>
    <property type="match status" value="1"/>
</dbReference>
<dbReference type="AlphaFoldDB" id="A0A1P8WRJ0"/>
<feature type="domain" description="D-isomer specific 2-hydroxyacid dehydrogenase catalytic" evidence="5">
    <location>
        <begin position="39"/>
        <end position="314"/>
    </location>
</feature>
<name>A0A1P8WRJ0_9PLAN</name>
<dbReference type="STRING" id="1891926.Fuma_06321"/>